<dbReference type="OrthoDB" id="9803111at2"/>
<evidence type="ECO:0000313" key="4">
    <source>
        <dbReference type="Proteomes" id="UP000267017"/>
    </source>
</evidence>
<dbReference type="AlphaFoldDB" id="A0A3P3U178"/>
<dbReference type="InterPro" id="IPR051203">
    <property type="entry name" value="Polysaccharide_Synthase-Rel"/>
</dbReference>
<dbReference type="Gene3D" id="3.40.50.720">
    <property type="entry name" value="NAD(P)-binding Rossmann-like Domain"/>
    <property type="match status" value="1"/>
</dbReference>
<dbReference type="Proteomes" id="UP000267017">
    <property type="component" value="Unassembled WGS sequence"/>
</dbReference>
<evidence type="ECO:0000256" key="1">
    <source>
        <dbReference type="ARBA" id="ARBA00007430"/>
    </source>
</evidence>
<dbReference type="InterPro" id="IPR003869">
    <property type="entry name" value="Polysac_CapD-like"/>
</dbReference>
<organism evidence="3 4">
    <name type="scientific">Paenibacillus oralis</name>
    <dbReference type="NCBI Taxonomy" id="2490856"/>
    <lineage>
        <taxon>Bacteria</taxon>
        <taxon>Bacillati</taxon>
        <taxon>Bacillota</taxon>
        <taxon>Bacilli</taxon>
        <taxon>Bacillales</taxon>
        <taxon>Paenibacillaceae</taxon>
        <taxon>Paenibacillus</taxon>
    </lineage>
</organism>
<sequence length="337" mass="38064">MSLYKGKKILITGGTGTIGQHLVRRLLQEEPGVIRIFSRDEFKQFEMAQELQQYAQQLRFLIGDVRDEQRLSRAMADVDYVFHCAAMKHVPACEYNPFEAVQTNIIGTQNVIQSALEARVKKVIFVSTDKAIAPTNTYGASKLMAERLISSAQYQAGSANTTFAAVRFGNVMGSRGSVIPLFKKQIESKRKITVTHKNMTRFMMTMEEATELTLKAADYAQGGEVFVLKMPVVRLEDLINAVILEMSKKIGITPEEIEIEEIGLRPGEKMYEELMTEDEGKRARELAEMFVIPNEFVKKGIYPNSKPVKDGKYSSEDQKTLEFDEVTELLIRSRALV</sequence>
<dbReference type="SUPFAM" id="SSF51735">
    <property type="entry name" value="NAD(P)-binding Rossmann-fold domains"/>
    <property type="match status" value="1"/>
</dbReference>
<protein>
    <submittedName>
        <fullName evidence="3">Polysaccharide biosynthesis protein</fullName>
    </submittedName>
</protein>
<dbReference type="InterPro" id="IPR036291">
    <property type="entry name" value="NAD(P)-bd_dom_sf"/>
</dbReference>
<keyword evidence="4" id="KW-1185">Reference proteome</keyword>
<gene>
    <name evidence="3" type="ORF">EHV15_04515</name>
</gene>
<dbReference type="Pfam" id="PF02719">
    <property type="entry name" value="Polysacc_synt_2"/>
    <property type="match status" value="1"/>
</dbReference>
<dbReference type="RefSeq" id="WP_128630184.1">
    <property type="nucleotide sequence ID" value="NZ_RRCN01000001.1"/>
</dbReference>
<reference evidence="3 4" key="1">
    <citation type="submission" date="2018-11" db="EMBL/GenBank/DDBJ databases">
        <title>Genome sequencing of Paenibacillus sp. KCOM 3021 (= ChDC PVNT-B20).</title>
        <authorList>
            <person name="Kook J.-K."/>
            <person name="Park S.-N."/>
            <person name="Lim Y.K."/>
        </authorList>
    </citation>
    <scope>NUCLEOTIDE SEQUENCE [LARGE SCALE GENOMIC DNA]</scope>
    <source>
        <strain evidence="3 4">KCOM 3021</strain>
    </source>
</reference>
<dbReference type="PANTHER" id="PTHR43318">
    <property type="entry name" value="UDP-N-ACETYLGLUCOSAMINE 4,6-DEHYDRATASE"/>
    <property type="match status" value="1"/>
</dbReference>
<feature type="domain" description="Polysaccharide biosynthesis protein CapD-like" evidence="2">
    <location>
        <begin position="9"/>
        <end position="292"/>
    </location>
</feature>
<proteinExistence type="inferred from homology"/>
<comment type="similarity">
    <text evidence="1">Belongs to the polysaccharide synthase family.</text>
</comment>
<dbReference type="EMBL" id="RRCN01000001">
    <property type="protein sequence ID" value="RRJ62293.1"/>
    <property type="molecule type" value="Genomic_DNA"/>
</dbReference>
<evidence type="ECO:0000313" key="3">
    <source>
        <dbReference type="EMBL" id="RRJ62293.1"/>
    </source>
</evidence>
<comment type="caution">
    <text evidence="3">The sequence shown here is derived from an EMBL/GenBank/DDBJ whole genome shotgun (WGS) entry which is preliminary data.</text>
</comment>
<dbReference type="PANTHER" id="PTHR43318:SF2">
    <property type="entry name" value="UDP-N-ACETYLGLUCOSAMINE 4,6-DEHYDRATASE (INVERTING)"/>
    <property type="match status" value="1"/>
</dbReference>
<evidence type="ECO:0000259" key="2">
    <source>
        <dbReference type="Pfam" id="PF02719"/>
    </source>
</evidence>
<dbReference type="CDD" id="cd05237">
    <property type="entry name" value="UDP_invert_4-6DH_SDR_e"/>
    <property type="match status" value="1"/>
</dbReference>
<name>A0A3P3U178_9BACL</name>
<accession>A0A3P3U178</accession>